<sequence length="467" mass="50225">MKSAIALAALLAAAPAAAQPLSPDVAAFRDTYKELVETNTELSIGSCTEAAEKMAARLKAAGYADGDVHVFTGPDHPKEGGVVAVLHGSDPSAKAILLLAHIDVVEAKREDWTRDPFKLVEENGYFYGRGASDDKAMAAVWVDTMIRYKKEGFRPRRDVKMALTCGEETSGAFNGADWLVRNQRPWVDAAFALNEGAGGRLDEKGDRVSLGVQAGEKVYQDYQLETTNPGGHSSRPVKDNAIYRLADGLARLRDYDFPVQFNDATRLYWDRMSKIVGGENGAAMQAILKDPADAKADATLSKDPSWHSMLRTTCVATRLSGGHANNALPQRADANVNCRIFPGVPIEDVRQAIVKAVNDPQIAVTVVEPKSPAPPAPTLTPAMLGPVEKVSAELWPGVPVVPTMSTGATDGVYTNAGGIPTYGLSGMFGDPDGDGVHGLNERIRVRSLYEGRDFLYRVVKLYADQKG</sequence>
<gene>
    <name evidence="8" type="ORF">KCG34_05975</name>
</gene>
<dbReference type="Gene3D" id="1.10.150.900">
    <property type="match status" value="1"/>
</dbReference>
<dbReference type="GO" id="GO:0006508">
    <property type="term" value="P:proteolysis"/>
    <property type="evidence" value="ECO:0007669"/>
    <property type="project" value="UniProtKB-KW"/>
</dbReference>
<accession>A0A975G3P1</accession>
<keyword evidence="2" id="KW-0645">Protease</keyword>
<evidence type="ECO:0000313" key="9">
    <source>
        <dbReference type="Proteomes" id="UP000676409"/>
    </source>
</evidence>
<dbReference type="PROSITE" id="PS00758">
    <property type="entry name" value="ARGE_DAPE_CPG2_1"/>
    <property type="match status" value="1"/>
</dbReference>
<feature type="signal peptide" evidence="6">
    <location>
        <begin position="1"/>
        <end position="18"/>
    </location>
</feature>
<organism evidence="8 9">
    <name type="scientific">Phenylobacterium montanum</name>
    <dbReference type="NCBI Taxonomy" id="2823693"/>
    <lineage>
        <taxon>Bacteria</taxon>
        <taxon>Pseudomonadati</taxon>
        <taxon>Pseudomonadota</taxon>
        <taxon>Alphaproteobacteria</taxon>
        <taxon>Caulobacterales</taxon>
        <taxon>Caulobacteraceae</taxon>
        <taxon>Phenylobacterium</taxon>
    </lineage>
</organism>
<keyword evidence="4" id="KW-0378">Hydrolase</keyword>
<dbReference type="SUPFAM" id="SSF53187">
    <property type="entry name" value="Zn-dependent exopeptidases"/>
    <property type="match status" value="1"/>
</dbReference>
<evidence type="ECO:0000256" key="2">
    <source>
        <dbReference type="ARBA" id="ARBA00022670"/>
    </source>
</evidence>
<dbReference type="InterPro" id="IPR036264">
    <property type="entry name" value="Bact_exopeptidase_dim_dom"/>
</dbReference>
<evidence type="ECO:0000313" key="8">
    <source>
        <dbReference type="EMBL" id="QUD89426.1"/>
    </source>
</evidence>
<dbReference type="GO" id="GO:0008233">
    <property type="term" value="F:peptidase activity"/>
    <property type="evidence" value="ECO:0007669"/>
    <property type="project" value="UniProtKB-KW"/>
</dbReference>
<dbReference type="PANTHER" id="PTHR45962">
    <property type="entry name" value="N-FATTY-ACYL-AMINO ACID SYNTHASE/HYDROLASE PM20D1"/>
    <property type="match status" value="1"/>
</dbReference>
<keyword evidence="5" id="KW-0862">Zinc</keyword>
<dbReference type="PROSITE" id="PS00759">
    <property type="entry name" value="ARGE_DAPE_CPG2_2"/>
    <property type="match status" value="1"/>
</dbReference>
<reference evidence="8" key="1">
    <citation type="submission" date="2021-04" db="EMBL/GenBank/DDBJ databases">
        <title>The complete genome sequence of Caulobacter sp. S6.</title>
        <authorList>
            <person name="Tang Y."/>
            <person name="Ouyang W."/>
            <person name="Liu Q."/>
            <person name="Huang B."/>
            <person name="Guo Z."/>
            <person name="Lei P."/>
        </authorList>
    </citation>
    <scope>NUCLEOTIDE SEQUENCE</scope>
    <source>
        <strain evidence="8">S6</strain>
    </source>
</reference>
<dbReference type="GO" id="GO:0046872">
    <property type="term" value="F:metal ion binding"/>
    <property type="evidence" value="ECO:0007669"/>
    <property type="project" value="UniProtKB-KW"/>
</dbReference>
<protein>
    <submittedName>
        <fullName evidence="8">M20/M25/M40 family metallo-hydrolase</fullName>
    </submittedName>
</protein>
<keyword evidence="6" id="KW-0732">Signal</keyword>
<feature type="chain" id="PRO_5037041040" evidence="6">
    <location>
        <begin position="19"/>
        <end position="467"/>
    </location>
</feature>
<dbReference type="NCBIfam" id="NF006596">
    <property type="entry name" value="PRK09133.1"/>
    <property type="match status" value="1"/>
</dbReference>
<dbReference type="InterPro" id="IPR002933">
    <property type="entry name" value="Peptidase_M20"/>
</dbReference>
<name>A0A975G3P1_9CAUL</name>
<dbReference type="Pfam" id="PF07687">
    <property type="entry name" value="M20_dimer"/>
    <property type="match status" value="1"/>
</dbReference>
<dbReference type="RefSeq" id="WP_211939478.1">
    <property type="nucleotide sequence ID" value="NZ_CP073078.1"/>
</dbReference>
<dbReference type="InterPro" id="IPR011650">
    <property type="entry name" value="Peptidase_M20_dimer"/>
</dbReference>
<dbReference type="PANTHER" id="PTHR45962:SF1">
    <property type="entry name" value="N-FATTY-ACYL-AMINO ACID SYNTHASE_HYDROLASE PM20D1"/>
    <property type="match status" value="1"/>
</dbReference>
<evidence type="ECO:0000256" key="3">
    <source>
        <dbReference type="ARBA" id="ARBA00022723"/>
    </source>
</evidence>
<dbReference type="Gene3D" id="3.30.70.360">
    <property type="match status" value="1"/>
</dbReference>
<feature type="domain" description="Peptidase M20 dimerisation" evidence="7">
    <location>
        <begin position="217"/>
        <end position="361"/>
    </location>
</feature>
<proteinExistence type="inferred from homology"/>
<dbReference type="Proteomes" id="UP000676409">
    <property type="component" value="Chromosome"/>
</dbReference>
<dbReference type="InterPro" id="IPR047177">
    <property type="entry name" value="Pept_M20A"/>
</dbReference>
<keyword evidence="3" id="KW-0479">Metal-binding</keyword>
<evidence type="ECO:0000256" key="6">
    <source>
        <dbReference type="SAM" id="SignalP"/>
    </source>
</evidence>
<dbReference type="KEGG" id="caul:KCG34_05975"/>
<keyword evidence="9" id="KW-1185">Reference proteome</keyword>
<comment type="similarity">
    <text evidence="1">Belongs to the peptidase M20A family.</text>
</comment>
<dbReference type="InterPro" id="IPR001261">
    <property type="entry name" value="ArgE/DapE_CS"/>
</dbReference>
<evidence type="ECO:0000256" key="4">
    <source>
        <dbReference type="ARBA" id="ARBA00022801"/>
    </source>
</evidence>
<dbReference type="Gene3D" id="3.40.630.10">
    <property type="entry name" value="Zn peptidases"/>
    <property type="match status" value="1"/>
</dbReference>
<dbReference type="Pfam" id="PF01546">
    <property type="entry name" value="Peptidase_M20"/>
    <property type="match status" value="1"/>
</dbReference>
<evidence type="ECO:0000259" key="7">
    <source>
        <dbReference type="Pfam" id="PF07687"/>
    </source>
</evidence>
<dbReference type="EMBL" id="CP073078">
    <property type="protein sequence ID" value="QUD89426.1"/>
    <property type="molecule type" value="Genomic_DNA"/>
</dbReference>
<evidence type="ECO:0000256" key="1">
    <source>
        <dbReference type="ARBA" id="ARBA00006247"/>
    </source>
</evidence>
<dbReference type="SUPFAM" id="SSF55031">
    <property type="entry name" value="Bacterial exopeptidase dimerisation domain"/>
    <property type="match status" value="1"/>
</dbReference>
<dbReference type="AlphaFoldDB" id="A0A975G3P1"/>
<evidence type="ECO:0000256" key="5">
    <source>
        <dbReference type="ARBA" id="ARBA00022833"/>
    </source>
</evidence>